<keyword evidence="2" id="KW-0067">ATP-binding</keyword>
<evidence type="ECO:0000313" key="4">
    <source>
        <dbReference type="EMBL" id="MBU3029101.1"/>
    </source>
</evidence>
<evidence type="ECO:0000259" key="3">
    <source>
        <dbReference type="PROSITE" id="PS50125"/>
    </source>
</evidence>
<dbReference type="InterPro" id="IPR001054">
    <property type="entry name" value="A/G_cyclase"/>
</dbReference>
<dbReference type="InterPro" id="IPR041664">
    <property type="entry name" value="AAA_16"/>
</dbReference>
<keyword evidence="1" id="KW-0547">Nucleotide-binding</keyword>
<gene>
    <name evidence="4" type="ORF">KNW02_03075</name>
</gene>
<dbReference type="Proteomes" id="UP001166191">
    <property type="component" value="Unassembled WGS sequence"/>
</dbReference>
<protein>
    <submittedName>
        <fullName evidence="4">AAA family ATPase</fullName>
    </submittedName>
</protein>
<evidence type="ECO:0000256" key="1">
    <source>
        <dbReference type="ARBA" id="ARBA00022741"/>
    </source>
</evidence>
<evidence type="ECO:0000256" key="2">
    <source>
        <dbReference type="ARBA" id="ARBA00022840"/>
    </source>
</evidence>
<dbReference type="EMBL" id="JAHKNG010000003">
    <property type="protein sequence ID" value="MBU3029101.1"/>
    <property type="molecule type" value="Genomic_DNA"/>
</dbReference>
<evidence type="ECO:0000313" key="5">
    <source>
        <dbReference type="Proteomes" id="UP001166191"/>
    </source>
</evidence>
<dbReference type="PANTHER" id="PTHR16305">
    <property type="entry name" value="TESTICULAR SOLUBLE ADENYLYL CYCLASE"/>
    <property type="match status" value="1"/>
</dbReference>
<reference evidence="4" key="1">
    <citation type="submission" date="2021-06" db="EMBL/GenBank/DDBJ databases">
        <title>Paracoccus bacterium XHP0099 sp. nov., isolated from the surface waters of the Yellow Sea.</title>
        <authorList>
            <person name="Xue H."/>
            <person name="Zhang D."/>
        </authorList>
    </citation>
    <scope>NUCLEOTIDE SEQUENCE</scope>
    <source>
        <strain evidence="4">XHP0099</strain>
    </source>
</reference>
<feature type="domain" description="Guanylate cyclase" evidence="3">
    <location>
        <begin position="20"/>
        <end position="147"/>
    </location>
</feature>
<organism evidence="4 5">
    <name type="scientific">Paracoccus marinaquae</name>
    <dbReference type="NCBI Taxonomy" id="2841926"/>
    <lineage>
        <taxon>Bacteria</taxon>
        <taxon>Pseudomonadati</taxon>
        <taxon>Pseudomonadota</taxon>
        <taxon>Alphaproteobacteria</taxon>
        <taxon>Rhodobacterales</taxon>
        <taxon>Paracoccaceae</taxon>
        <taxon>Paracoccus</taxon>
    </lineage>
</organism>
<dbReference type="SMART" id="SM00044">
    <property type="entry name" value="CYCc"/>
    <property type="match status" value="1"/>
</dbReference>
<accession>A0ABS6AET4</accession>
<dbReference type="PANTHER" id="PTHR16305:SF28">
    <property type="entry name" value="GUANYLATE CYCLASE DOMAIN-CONTAINING PROTEIN"/>
    <property type="match status" value="1"/>
</dbReference>
<dbReference type="CDD" id="cd07302">
    <property type="entry name" value="CHD"/>
    <property type="match status" value="1"/>
</dbReference>
<dbReference type="RefSeq" id="WP_216031795.1">
    <property type="nucleotide sequence ID" value="NZ_JAHKNG010000003.1"/>
</dbReference>
<proteinExistence type="predicted"/>
<keyword evidence="5" id="KW-1185">Reference proteome</keyword>
<dbReference type="Pfam" id="PF13191">
    <property type="entry name" value="AAA_16"/>
    <property type="match status" value="1"/>
</dbReference>
<dbReference type="PROSITE" id="PS50125">
    <property type="entry name" value="GUANYLATE_CYCLASE_2"/>
    <property type="match status" value="1"/>
</dbReference>
<comment type="caution">
    <text evidence="4">The sequence shown here is derived from an EMBL/GenBank/DDBJ whole genome shotgun (WGS) entry which is preliminary data.</text>
</comment>
<dbReference type="Pfam" id="PF00211">
    <property type="entry name" value="Guanylate_cyc"/>
    <property type="match status" value="1"/>
</dbReference>
<name>A0ABS6AET4_9RHOB</name>
<sequence length="1003" mass="106661">MPQLATRNVIGQDGERRQVTALFVDMAGFSEFASTADAEDLRDWLDGFYGQGREIVEAGGGEVTEYLGDGIVAVFGLARAEEHAARRAVEAARSIVTLPGLVRPDGQAVALRAGVATGEVATRPPGRGGGSLPRMTGMVTTLAQRLQSAALPGEVLIAPETRDLLRGALSLSARPGTMLKGFGVLTVYRVEPDMATGAGPHPSQAGRPFIGRLSQRGRILAATDRPCLLVGPAGIGKSTLAGTFMPADRPHAVFQADALSSGEGYAPFRQWLRALSGDGSPTVETLTRRFKGLDGDGILGLALVLGLPEGGALLTRLASNALRDRIEASLCHAIRAEVPKGVLLFEDLHWLDSASFGVLRQLMQDLEPERHRLLMTSRETIKIHRHLSGLPLEIIGLDAFAPAESRAYLDAFGTAELDQATRDDLIRHAGGVPLFLEQLVRHAGRRNPAAGEIPATLSDLLTERIDAAGAARPVLLQASVLGRSFPQRLLEELAAPQPDIPQMLKRAVAADILQPAGPGRWSFSHALLQRAAYRQLLRGTREALHARVAELLQGRCADLPEAGPALLASHQCRAQLHLPAAGSYLQASRQALLHGALADAEEHARAALTMCAQAGDLPGATQLEIAAQTALGSILMQSQGYASAPVRTAFAEVLRLASEDSSDAGNGAALFGSYSHAIIAGNREAADDLARLLDDAARAAETRLLPDRVEIRLAAEAAANCGCFYAGEFRDQFARIARIRALYDLRRHAPMITQYGMDIFAAAQMFEVPARVFCGETAQLTALIEETDAHQAALNIPLMQPYALIWGSVPLHAAGRTEEALARLRRGISVAAEQGAGFWGLIGTCWHHVIDPSRSDNPEGRAVFRHAIDMLRGIGALIGLPYFTAHYAAALARAGEVPEAFALSRAAVEEGAASRLLCWQAETLRLHADIARRLGQAEDAARGLAEAVALADGQGARLWQLRAALDLSAIPGDDGASLAAARSHFPEDASLPELRGHRVVLAG</sequence>